<gene>
    <name evidence="3" type="ORF">SAMN04488058_10775</name>
</gene>
<dbReference type="PROSITE" id="PS00893">
    <property type="entry name" value="NUDIX_BOX"/>
    <property type="match status" value="1"/>
</dbReference>
<evidence type="ECO:0000313" key="3">
    <source>
        <dbReference type="EMBL" id="SEJ39295.1"/>
    </source>
</evidence>
<dbReference type="Proteomes" id="UP000199223">
    <property type="component" value="Unassembled WGS sequence"/>
</dbReference>
<evidence type="ECO:0000259" key="2">
    <source>
        <dbReference type="PROSITE" id="PS51462"/>
    </source>
</evidence>
<dbReference type="SUPFAM" id="SSF55811">
    <property type="entry name" value="Nudix"/>
    <property type="match status" value="1"/>
</dbReference>
<dbReference type="EMBL" id="FNZA01000007">
    <property type="protein sequence ID" value="SEJ39295.1"/>
    <property type="molecule type" value="Genomic_DNA"/>
</dbReference>
<name>A0A1H6YRD1_9DEIO</name>
<dbReference type="RefSeq" id="WP_177183138.1">
    <property type="nucleotide sequence ID" value="NZ_FNZA01000007.1"/>
</dbReference>
<reference evidence="4" key="1">
    <citation type="submission" date="2016-10" db="EMBL/GenBank/DDBJ databases">
        <authorList>
            <person name="Varghese N."/>
            <person name="Submissions S."/>
        </authorList>
    </citation>
    <scope>NUCLEOTIDE SEQUENCE [LARGE SCALE GENOMIC DNA]</scope>
    <source>
        <strain evidence="4">CGMCC 1.10218</strain>
    </source>
</reference>
<proteinExistence type="predicted"/>
<dbReference type="PROSITE" id="PS51462">
    <property type="entry name" value="NUDIX"/>
    <property type="match status" value="1"/>
</dbReference>
<sequence length="174" mass="19242">MDTAQSRLIFGALADGRAYAQMSALLERAVCQITRRRGEATPLLVFEHVPDGDSGVQVVAGGLEPGETPEGAALREAGEETGRGGWRVTGDLRSAAWLNPEHAKRELRHFFHLAAPDDLPDTDLPDPWEHHADDHLFRFRWEELEEARIDWEMDAFLPPLHAPSPPAPDQGATP</sequence>
<protein>
    <submittedName>
        <fullName evidence="3">8-oxo-dGTP pyrophosphatase MutT, NUDIX family</fullName>
    </submittedName>
</protein>
<dbReference type="AlphaFoldDB" id="A0A1H6YRD1"/>
<dbReference type="GO" id="GO:0016787">
    <property type="term" value="F:hydrolase activity"/>
    <property type="evidence" value="ECO:0007669"/>
    <property type="project" value="UniProtKB-KW"/>
</dbReference>
<evidence type="ECO:0000313" key="4">
    <source>
        <dbReference type="Proteomes" id="UP000199223"/>
    </source>
</evidence>
<dbReference type="InterPro" id="IPR015797">
    <property type="entry name" value="NUDIX_hydrolase-like_dom_sf"/>
</dbReference>
<keyword evidence="4" id="KW-1185">Reference proteome</keyword>
<dbReference type="STRING" id="856736.SAMN04488058_10775"/>
<feature type="domain" description="Nudix hydrolase" evidence="2">
    <location>
        <begin position="25"/>
        <end position="162"/>
    </location>
</feature>
<organism evidence="3 4">
    <name type="scientific">Deinococcus reticulitermitis</name>
    <dbReference type="NCBI Taxonomy" id="856736"/>
    <lineage>
        <taxon>Bacteria</taxon>
        <taxon>Thermotogati</taxon>
        <taxon>Deinococcota</taxon>
        <taxon>Deinococci</taxon>
        <taxon>Deinococcales</taxon>
        <taxon>Deinococcaceae</taxon>
        <taxon>Deinococcus</taxon>
    </lineage>
</organism>
<keyword evidence="1" id="KW-0378">Hydrolase</keyword>
<dbReference type="Gene3D" id="3.90.79.10">
    <property type="entry name" value="Nucleoside Triphosphate Pyrophosphohydrolase"/>
    <property type="match status" value="1"/>
</dbReference>
<dbReference type="InterPro" id="IPR020084">
    <property type="entry name" value="NUDIX_hydrolase_CS"/>
</dbReference>
<dbReference type="Pfam" id="PF00293">
    <property type="entry name" value="NUDIX"/>
    <property type="match status" value="1"/>
</dbReference>
<evidence type="ECO:0000256" key="1">
    <source>
        <dbReference type="ARBA" id="ARBA00022801"/>
    </source>
</evidence>
<accession>A0A1H6YRD1</accession>
<dbReference type="InterPro" id="IPR000086">
    <property type="entry name" value="NUDIX_hydrolase_dom"/>
</dbReference>